<sequence>MLFQYRGAIPASGCDERQGAAALRHKEAVKLMTLSQEPGTSTLSMRFCLGSLEDHSRSCLLFCTKTQPADRAAGMGRRGSLVLALALLWTAAEACDSGYIRCASGDRCVKLAYLCDGDNDCGDMSDENICSVTRTNRQLKHLETIPGQTSTTGMMTTTYETTLPPTTTLPPPPPPNNVEESEALGQRFARTFNDTLHHPRCPKLYTSVGNKCLSLLYFVKVGWGEASALCSAIGGKLVAYPSASEGEFAALLKYLREIQMTTDFWVGGRYTKDTEAWTWLDDAPMDLGSPYWPSGEANRWRLTRHTNSCSSRQQESAPHAKPEDVAYWTNTSACYHYEQAPRRDSQQLCAAVTFRHYFYISDEDCLGVRSPLCEHVPSTAHDLTLAGSP</sequence>
<dbReference type="Gene3D" id="3.10.100.10">
    <property type="entry name" value="Mannose-Binding Protein A, subunit A"/>
    <property type="match status" value="1"/>
</dbReference>
<proteinExistence type="predicted"/>
<comment type="caution">
    <text evidence="4">The sequence shown here is derived from an EMBL/GenBank/DDBJ whole genome shotgun (WGS) entry which is preliminary data.</text>
</comment>
<dbReference type="EMBL" id="QCYY01003398">
    <property type="protein sequence ID" value="ROT63690.1"/>
    <property type="molecule type" value="Genomic_DNA"/>
</dbReference>
<feature type="domain" description="C-type lectin" evidence="3">
    <location>
        <begin position="208"/>
        <end position="330"/>
    </location>
</feature>
<dbReference type="OrthoDB" id="19606at2759"/>
<dbReference type="Pfam" id="PF00059">
    <property type="entry name" value="Lectin_C"/>
    <property type="match status" value="1"/>
</dbReference>
<organism evidence="4 5">
    <name type="scientific">Penaeus vannamei</name>
    <name type="common">Whiteleg shrimp</name>
    <name type="synonym">Litopenaeus vannamei</name>
    <dbReference type="NCBI Taxonomy" id="6689"/>
    <lineage>
        <taxon>Eukaryota</taxon>
        <taxon>Metazoa</taxon>
        <taxon>Ecdysozoa</taxon>
        <taxon>Arthropoda</taxon>
        <taxon>Crustacea</taxon>
        <taxon>Multicrustacea</taxon>
        <taxon>Malacostraca</taxon>
        <taxon>Eumalacostraca</taxon>
        <taxon>Eucarida</taxon>
        <taxon>Decapoda</taxon>
        <taxon>Dendrobranchiata</taxon>
        <taxon>Penaeoidea</taxon>
        <taxon>Penaeidae</taxon>
        <taxon>Penaeus</taxon>
    </lineage>
</organism>
<keyword evidence="5" id="KW-1185">Reference proteome</keyword>
<dbReference type="SUPFAM" id="SSF56436">
    <property type="entry name" value="C-type lectin-like"/>
    <property type="match status" value="1"/>
</dbReference>
<gene>
    <name evidence="4" type="ORF">C7M84_018425</name>
</gene>
<dbReference type="GO" id="GO:0030246">
    <property type="term" value="F:carbohydrate binding"/>
    <property type="evidence" value="ECO:0007669"/>
    <property type="project" value="UniProtKB-KW"/>
</dbReference>
<dbReference type="AlphaFoldDB" id="A0A3R7LT10"/>
<evidence type="ECO:0000313" key="5">
    <source>
        <dbReference type="Proteomes" id="UP000283509"/>
    </source>
</evidence>
<dbReference type="CDD" id="cd00112">
    <property type="entry name" value="LDLa"/>
    <property type="match status" value="1"/>
</dbReference>
<dbReference type="InterPro" id="IPR016186">
    <property type="entry name" value="C-type_lectin-like/link_sf"/>
</dbReference>
<feature type="disulfide bond" evidence="2">
    <location>
        <begin position="115"/>
        <end position="130"/>
    </location>
</feature>
<dbReference type="Gene3D" id="4.10.400.10">
    <property type="entry name" value="Low-density Lipoprotein Receptor"/>
    <property type="match status" value="1"/>
</dbReference>
<dbReference type="InterPro" id="IPR023415">
    <property type="entry name" value="LDLR_class-A_CS"/>
</dbReference>
<reference evidence="4 5" key="2">
    <citation type="submission" date="2019-01" db="EMBL/GenBank/DDBJ databases">
        <title>The decoding of complex shrimp genome reveals the adaptation for benthos swimmer, frequently molting mechanism and breeding impact on genome.</title>
        <authorList>
            <person name="Sun Y."/>
            <person name="Gao Y."/>
            <person name="Yu Y."/>
        </authorList>
    </citation>
    <scope>NUCLEOTIDE SEQUENCE [LARGE SCALE GENOMIC DNA]</scope>
    <source>
        <tissue evidence="4">Muscle</tissue>
    </source>
</reference>
<evidence type="ECO:0000313" key="4">
    <source>
        <dbReference type="EMBL" id="ROT63690.1"/>
    </source>
</evidence>
<dbReference type="InterPro" id="IPR001304">
    <property type="entry name" value="C-type_lectin-like"/>
</dbReference>
<dbReference type="Pfam" id="PF00057">
    <property type="entry name" value="Ldl_recept_a"/>
    <property type="match status" value="1"/>
</dbReference>
<dbReference type="PROSITE" id="PS50041">
    <property type="entry name" value="C_TYPE_LECTIN_2"/>
    <property type="match status" value="1"/>
</dbReference>
<keyword evidence="4" id="KW-0430">Lectin</keyword>
<dbReference type="PROSITE" id="PS01209">
    <property type="entry name" value="LDLRA_1"/>
    <property type="match status" value="1"/>
</dbReference>
<comment type="caution">
    <text evidence="2">Lacks conserved residue(s) required for the propagation of feature annotation.</text>
</comment>
<keyword evidence="1 2" id="KW-1015">Disulfide bond</keyword>
<dbReference type="InterPro" id="IPR002172">
    <property type="entry name" value="LDrepeatLR_classA_rpt"/>
</dbReference>
<accession>A0A3R7LT10</accession>
<reference evidence="4 5" key="1">
    <citation type="submission" date="2018-04" db="EMBL/GenBank/DDBJ databases">
        <authorList>
            <person name="Zhang X."/>
            <person name="Yuan J."/>
            <person name="Li F."/>
            <person name="Xiang J."/>
        </authorList>
    </citation>
    <scope>NUCLEOTIDE SEQUENCE [LARGE SCALE GENOMIC DNA]</scope>
    <source>
        <tissue evidence="4">Muscle</tissue>
    </source>
</reference>
<evidence type="ECO:0000256" key="1">
    <source>
        <dbReference type="ARBA" id="ARBA00023157"/>
    </source>
</evidence>
<protein>
    <submittedName>
        <fullName evidence="4">C-type lectin 2</fullName>
    </submittedName>
</protein>
<dbReference type="PROSITE" id="PS50068">
    <property type="entry name" value="LDLRA_2"/>
    <property type="match status" value="1"/>
</dbReference>
<dbReference type="InterPro" id="IPR036055">
    <property type="entry name" value="LDL_receptor-like_sf"/>
</dbReference>
<dbReference type="SMART" id="SM00192">
    <property type="entry name" value="LDLa"/>
    <property type="match status" value="1"/>
</dbReference>
<dbReference type="SUPFAM" id="SSF57424">
    <property type="entry name" value="LDL receptor-like module"/>
    <property type="match status" value="1"/>
</dbReference>
<dbReference type="Proteomes" id="UP000283509">
    <property type="component" value="Unassembled WGS sequence"/>
</dbReference>
<name>A0A3R7LT10_PENVA</name>
<dbReference type="CDD" id="cd00037">
    <property type="entry name" value="CLECT"/>
    <property type="match status" value="1"/>
</dbReference>
<evidence type="ECO:0000256" key="2">
    <source>
        <dbReference type="PROSITE-ProRule" id="PRU00124"/>
    </source>
</evidence>
<evidence type="ECO:0000259" key="3">
    <source>
        <dbReference type="PROSITE" id="PS50041"/>
    </source>
</evidence>
<dbReference type="InterPro" id="IPR016187">
    <property type="entry name" value="CTDL_fold"/>
</dbReference>